<keyword evidence="1" id="KW-1133">Transmembrane helix</keyword>
<dbReference type="InterPro" id="IPR002509">
    <property type="entry name" value="NODB_dom"/>
</dbReference>
<dbReference type="PANTHER" id="PTHR10587:SF137">
    <property type="entry name" value="4-DEOXY-4-FORMAMIDO-L-ARABINOSE-PHOSPHOUNDECAPRENOL DEFORMYLASE ARND-RELATED"/>
    <property type="match status" value="1"/>
</dbReference>
<dbReference type="Gene3D" id="3.20.20.370">
    <property type="entry name" value="Glycoside hydrolase/deacetylase"/>
    <property type="match status" value="1"/>
</dbReference>
<accession>A0ABP7NQY1</accession>
<dbReference type="InterPro" id="IPR011330">
    <property type="entry name" value="Glyco_hydro/deAcase_b/a-brl"/>
</dbReference>
<keyword evidence="1" id="KW-0812">Transmembrane</keyword>
<dbReference type="PROSITE" id="PS51677">
    <property type="entry name" value="NODB"/>
    <property type="match status" value="1"/>
</dbReference>
<dbReference type="PANTHER" id="PTHR10587">
    <property type="entry name" value="GLYCOSYL TRANSFERASE-RELATED"/>
    <property type="match status" value="1"/>
</dbReference>
<evidence type="ECO:0000313" key="4">
    <source>
        <dbReference type="Proteomes" id="UP001500034"/>
    </source>
</evidence>
<dbReference type="Pfam" id="PF01522">
    <property type="entry name" value="Polysacc_deac_1"/>
    <property type="match status" value="1"/>
</dbReference>
<keyword evidence="1" id="KW-0472">Membrane</keyword>
<name>A0ABP7NQY1_9ACTN</name>
<reference evidence="4" key="1">
    <citation type="journal article" date="2019" name="Int. J. Syst. Evol. Microbiol.">
        <title>The Global Catalogue of Microorganisms (GCM) 10K type strain sequencing project: providing services to taxonomists for standard genome sequencing and annotation.</title>
        <authorList>
            <consortium name="The Broad Institute Genomics Platform"/>
            <consortium name="The Broad Institute Genome Sequencing Center for Infectious Disease"/>
            <person name="Wu L."/>
            <person name="Ma J."/>
        </authorList>
    </citation>
    <scope>NUCLEOTIDE SEQUENCE [LARGE SCALE GENOMIC DNA]</scope>
    <source>
        <strain evidence="4">JCM 17027</strain>
    </source>
</reference>
<evidence type="ECO:0000256" key="1">
    <source>
        <dbReference type="SAM" id="Phobius"/>
    </source>
</evidence>
<feature type="transmembrane region" description="Helical" evidence="1">
    <location>
        <begin position="12"/>
        <end position="32"/>
    </location>
</feature>
<sequence>MRESFHAGPAAYAVAPVVVAALAHIGPAATWLPGLRRRRFPGLAGLGRPDHVALTFDDGPDPTSTPHFLDLLDGLGVRATFFVLGENVVRHPAPARELARRGHELAVHGWAHDRPWLPSPARDTRELRHAVRAVAEAAGRVPRWYRPPYGILTSGRWAAARRAGLRPVLWTTWGRDWRQDATPASVRATVAADVRGGGTILLHDTDHACAPGSWRAALGALPDIVRDCREAGLTVGPLEEHGVVGAALCPGTGPSVCGPVMSGASPFRPAAPGQP</sequence>
<gene>
    <name evidence="3" type="ORF">GCM10022384_02400</name>
</gene>
<organism evidence="3 4">
    <name type="scientific">Streptomyces marokkonensis</name>
    <dbReference type="NCBI Taxonomy" id="324855"/>
    <lineage>
        <taxon>Bacteria</taxon>
        <taxon>Bacillati</taxon>
        <taxon>Actinomycetota</taxon>
        <taxon>Actinomycetes</taxon>
        <taxon>Kitasatosporales</taxon>
        <taxon>Streptomycetaceae</taxon>
        <taxon>Streptomyces</taxon>
    </lineage>
</organism>
<evidence type="ECO:0000259" key="2">
    <source>
        <dbReference type="PROSITE" id="PS51677"/>
    </source>
</evidence>
<dbReference type="CDD" id="cd10959">
    <property type="entry name" value="CE4_NodB_like_3"/>
    <property type="match status" value="1"/>
</dbReference>
<dbReference type="SUPFAM" id="SSF88713">
    <property type="entry name" value="Glycoside hydrolase/deacetylase"/>
    <property type="match status" value="1"/>
</dbReference>
<comment type="caution">
    <text evidence="3">The sequence shown here is derived from an EMBL/GenBank/DDBJ whole genome shotgun (WGS) entry which is preliminary data.</text>
</comment>
<dbReference type="InterPro" id="IPR050248">
    <property type="entry name" value="Polysacc_deacetylase_ArnD"/>
</dbReference>
<keyword evidence="4" id="KW-1185">Reference proteome</keyword>
<proteinExistence type="predicted"/>
<dbReference type="EMBL" id="BAABCQ010000002">
    <property type="protein sequence ID" value="GAA3952320.1"/>
    <property type="molecule type" value="Genomic_DNA"/>
</dbReference>
<dbReference type="Proteomes" id="UP001500034">
    <property type="component" value="Unassembled WGS sequence"/>
</dbReference>
<dbReference type="RefSeq" id="WP_345588277.1">
    <property type="nucleotide sequence ID" value="NZ_BAABCQ010000002.1"/>
</dbReference>
<feature type="domain" description="NodB homology" evidence="2">
    <location>
        <begin position="50"/>
        <end position="236"/>
    </location>
</feature>
<protein>
    <submittedName>
        <fullName evidence="3">Polysaccharide deacetylase family protein</fullName>
    </submittedName>
</protein>
<evidence type="ECO:0000313" key="3">
    <source>
        <dbReference type="EMBL" id="GAA3952320.1"/>
    </source>
</evidence>